<feature type="domain" description="Aminotransferase class I/classII large" evidence="23">
    <location>
        <begin position="62"/>
        <end position="429"/>
    </location>
</feature>
<reference evidence="24" key="4">
    <citation type="submission" date="2025-09" db="UniProtKB">
        <authorList>
            <consortium name="Ensembl"/>
        </authorList>
    </citation>
    <scope>IDENTIFICATION</scope>
</reference>
<proteinExistence type="inferred from homology"/>
<evidence type="ECO:0000256" key="7">
    <source>
        <dbReference type="ARBA" id="ARBA00019100"/>
    </source>
</evidence>
<evidence type="ECO:0000256" key="11">
    <source>
        <dbReference type="ARBA" id="ARBA00023239"/>
    </source>
</evidence>
<evidence type="ECO:0000256" key="22">
    <source>
        <dbReference type="ARBA" id="ARBA00054518"/>
    </source>
</evidence>
<keyword evidence="8" id="KW-0032">Aminotransferase</keyword>
<reference evidence="24 25" key="1">
    <citation type="submission" date="2018-05" db="EMBL/GenBank/DDBJ databases">
        <authorList>
            <person name="Datahose"/>
        </authorList>
    </citation>
    <scope>NUCLEOTIDE SEQUENCE</scope>
</reference>
<evidence type="ECO:0000256" key="9">
    <source>
        <dbReference type="ARBA" id="ARBA00022679"/>
    </source>
</evidence>
<comment type="catalytic activity">
    <reaction evidence="20">
        <text>3-hydroxy-L-kynurenine + glyoxylate = xanthurenate + glycine + H2O</text>
        <dbReference type="Rhea" id="RHEA:65900"/>
        <dbReference type="ChEBI" id="CHEBI:15377"/>
        <dbReference type="ChEBI" id="CHEBI:36655"/>
        <dbReference type="ChEBI" id="CHEBI:57305"/>
        <dbReference type="ChEBI" id="CHEBI:58125"/>
        <dbReference type="ChEBI" id="CHEBI:71201"/>
        <dbReference type="EC" id="2.6.1.63"/>
    </reaction>
    <physiologicalReaction direction="left-to-right" evidence="20">
        <dbReference type="Rhea" id="RHEA:65901"/>
    </physiologicalReaction>
</comment>
<sequence length="441" mass="49424">MSIARQVLNCSRFTCRSAHVTCRKTFTTSQHVMMSRHTHAKRIEGLDKNVWVAFTALAADPSVVNLGQGFPDIPPPSYVKEALAKAASVDRMNQYTRGFGHPSLVKALSQVYGKAYGRQIDPLKEILVTVGGYGSLFSAIQALVEEGDEVIIIEPFFDCYVPMVRMAGGKPVLIPLRLKSGKKTITSADWFLDPDELAGKFNSKTKAIIINTPNNPIGKVFTKDELQMIADLCIKHDTLCFSDEVYEWLVYRGHQHVKIATLPGMWDRTVTIGSAGKTFSVTGWKLGWSIGPEQLMKHLQTLCWLLIEAVAQGLLLNYELMDQPECYFTSLADELEGKRDRLADIVEEAGMTPVIPEGGYFMLVDVTALNQDLSHMDEDEAYDYKFVKWMIKEKKLAAIPVTAFVGEESTKDFEKYIRLCFIKQDSTLDAARSILKSWTKV</sequence>
<dbReference type="PANTHER" id="PTHR43807:SF6">
    <property type="entry name" value="KYNURENINE--OXOGLUTARATE TRANSAMINASE 3"/>
    <property type="match status" value="1"/>
</dbReference>
<dbReference type="Proteomes" id="UP000265100">
    <property type="component" value="Chromosome 23"/>
</dbReference>
<evidence type="ECO:0000256" key="20">
    <source>
        <dbReference type="ARBA" id="ARBA00047888"/>
    </source>
</evidence>
<evidence type="ECO:0000256" key="16">
    <source>
        <dbReference type="ARBA" id="ARBA00031371"/>
    </source>
</evidence>
<dbReference type="GO" id="GO:0047804">
    <property type="term" value="F:cysteine-S-conjugate beta-lyase activity"/>
    <property type="evidence" value="ECO:0007669"/>
    <property type="project" value="UniProtKB-EC"/>
</dbReference>
<name>A0AAX7V854_ASTCA</name>
<dbReference type="Ensembl" id="ENSACLT00000061664.1">
    <property type="protein sequence ID" value="ENSACLP00000077749.1"/>
    <property type="gene ID" value="ENSACLG00000026115.2"/>
</dbReference>
<evidence type="ECO:0000256" key="10">
    <source>
        <dbReference type="ARBA" id="ARBA00022898"/>
    </source>
</evidence>
<dbReference type="GeneTree" id="ENSGT00940000155827"/>
<evidence type="ECO:0000256" key="18">
    <source>
        <dbReference type="ARBA" id="ARBA00047478"/>
    </source>
</evidence>
<dbReference type="InterPro" id="IPR015422">
    <property type="entry name" value="PyrdxlP-dep_Trfase_small"/>
</dbReference>
<keyword evidence="10" id="KW-0663">Pyridoxal phosphate</keyword>
<dbReference type="Pfam" id="PF00155">
    <property type="entry name" value="Aminotran_1_2"/>
    <property type="match status" value="1"/>
</dbReference>
<evidence type="ECO:0000256" key="15">
    <source>
        <dbReference type="ARBA" id="ARBA00031198"/>
    </source>
</evidence>
<comment type="catalytic activity">
    <reaction evidence="21">
        <text>an S-substituted L-cysteine + H2O = a thiol + pyruvate + NH4(+)</text>
        <dbReference type="Rhea" id="RHEA:18121"/>
        <dbReference type="ChEBI" id="CHEBI:15361"/>
        <dbReference type="ChEBI" id="CHEBI:15377"/>
        <dbReference type="ChEBI" id="CHEBI:28938"/>
        <dbReference type="ChEBI" id="CHEBI:29256"/>
        <dbReference type="ChEBI" id="CHEBI:58717"/>
        <dbReference type="EC" id="4.4.1.13"/>
    </reaction>
    <physiologicalReaction direction="left-to-right" evidence="21">
        <dbReference type="Rhea" id="RHEA:18122"/>
    </physiologicalReaction>
</comment>
<dbReference type="FunFam" id="3.90.1150.10:FF:000021">
    <property type="entry name" value="Kynurenine--oxoglutarate transaminase 3"/>
    <property type="match status" value="1"/>
</dbReference>
<dbReference type="CDD" id="cd00609">
    <property type="entry name" value="AAT_like"/>
    <property type="match status" value="1"/>
</dbReference>
<dbReference type="InterPro" id="IPR015424">
    <property type="entry name" value="PyrdxlP-dep_Trfase"/>
</dbReference>
<evidence type="ECO:0000256" key="5">
    <source>
        <dbReference type="ARBA" id="ARBA00012751"/>
    </source>
</evidence>
<evidence type="ECO:0000256" key="12">
    <source>
        <dbReference type="ARBA" id="ARBA00024016"/>
    </source>
</evidence>
<dbReference type="GO" id="GO:0070189">
    <property type="term" value="P:kynurenine metabolic process"/>
    <property type="evidence" value="ECO:0007669"/>
    <property type="project" value="UniProtKB-ARBA"/>
</dbReference>
<dbReference type="InterPro" id="IPR015421">
    <property type="entry name" value="PyrdxlP-dep_Trfase_major"/>
</dbReference>
<evidence type="ECO:0000256" key="1">
    <source>
        <dbReference type="ARBA" id="ARBA00001933"/>
    </source>
</evidence>
<comment type="subunit">
    <text evidence="3">Homodimer.</text>
</comment>
<dbReference type="InterPro" id="IPR004839">
    <property type="entry name" value="Aminotransferase_I/II_large"/>
</dbReference>
<dbReference type="SUPFAM" id="SSF53383">
    <property type="entry name" value="PLP-dependent transferases"/>
    <property type="match status" value="1"/>
</dbReference>
<dbReference type="EC" id="2.6.1.63" evidence="6"/>
<reference evidence="24" key="3">
    <citation type="submission" date="2025-08" db="UniProtKB">
        <authorList>
            <consortium name="Ensembl"/>
        </authorList>
    </citation>
    <scope>IDENTIFICATION</scope>
</reference>
<evidence type="ECO:0000313" key="24">
    <source>
        <dbReference type="Ensembl" id="ENSACLP00000077749.1"/>
    </source>
</evidence>
<comment type="cofactor">
    <cofactor evidence="1">
        <name>pyridoxal 5'-phosphate</name>
        <dbReference type="ChEBI" id="CHEBI:597326"/>
    </cofactor>
</comment>
<evidence type="ECO:0000256" key="13">
    <source>
        <dbReference type="ARBA" id="ARBA00029778"/>
    </source>
</evidence>
<evidence type="ECO:0000256" key="8">
    <source>
        <dbReference type="ARBA" id="ARBA00022576"/>
    </source>
</evidence>
<dbReference type="GO" id="GO:0005739">
    <property type="term" value="C:mitochondrion"/>
    <property type="evidence" value="ECO:0007669"/>
    <property type="project" value="TreeGrafter"/>
</dbReference>
<dbReference type="EC" id="4.4.1.13" evidence="4"/>
<dbReference type="GO" id="GO:0030170">
    <property type="term" value="F:pyridoxal phosphate binding"/>
    <property type="evidence" value="ECO:0007669"/>
    <property type="project" value="InterPro"/>
</dbReference>
<dbReference type="Gene3D" id="3.90.1150.10">
    <property type="entry name" value="Aspartate Aminotransferase, domain 1"/>
    <property type="match status" value="1"/>
</dbReference>
<evidence type="ECO:0000256" key="19">
    <source>
        <dbReference type="ARBA" id="ARBA00047677"/>
    </source>
</evidence>
<comment type="catalytic activity">
    <reaction evidence="19">
        <text>L-kynurenine + glyoxylate = kynurenate + glycine + H2O</text>
        <dbReference type="Rhea" id="RHEA:65896"/>
        <dbReference type="ChEBI" id="CHEBI:15377"/>
        <dbReference type="ChEBI" id="CHEBI:36655"/>
        <dbReference type="ChEBI" id="CHEBI:57305"/>
        <dbReference type="ChEBI" id="CHEBI:57959"/>
        <dbReference type="ChEBI" id="CHEBI:58454"/>
        <dbReference type="EC" id="2.6.1.63"/>
    </reaction>
    <physiologicalReaction direction="left-to-right" evidence="19">
        <dbReference type="Rhea" id="RHEA:65897"/>
    </physiologicalReaction>
</comment>
<keyword evidence="11" id="KW-0456">Lyase</keyword>
<evidence type="ECO:0000256" key="21">
    <source>
        <dbReference type="ARBA" id="ARBA00049325"/>
    </source>
</evidence>
<comment type="pathway">
    <text evidence="12">Amino-acid degradation; L-kynurenine degradation; kynurenate from L-kynurenine: step 1/2.</text>
</comment>
<dbReference type="InterPro" id="IPR051326">
    <property type="entry name" value="Kynurenine-oxoglutarate_AT"/>
</dbReference>
<dbReference type="Gene3D" id="3.40.640.10">
    <property type="entry name" value="Type I PLP-dependent aspartate aminotransferase-like (Major domain)"/>
    <property type="match status" value="1"/>
</dbReference>
<comment type="similarity">
    <text evidence="2">Belongs to the class-I pyridoxal-phosphate-dependent aminotransferase family.</text>
</comment>
<keyword evidence="25" id="KW-1185">Reference proteome</keyword>
<accession>A0AAX7V854</accession>
<dbReference type="FunFam" id="3.40.640.10:FF:000024">
    <property type="entry name" value="Kynurenine--oxoglutarate transaminase 3"/>
    <property type="match status" value="1"/>
</dbReference>
<evidence type="ECO:0000256" key="14">
    <source>
        <dbReference type="ARBA" id="ARBA00030993"/>
    </source>
</evidence>
<evidence type="ECO:0000313" key="25">
    <source>
        <dbReference type="Proteomes" id="UP000265100"/>
    </source>
</evidence>
<evidence type="ECO:0000256" key="6">
    <source>
        <dbReference type="ARBA" id="ARBA00013010"/>
    </source>
</evidence>
<evidence type="ECO:0000259" key="23">
    <source>
        <dbReference type="Pfam" id="PF00155"/>
    </source>
</evidence>
<evidence type="ECO:0000256" key="3">
    <source>
        <dbReference type="ARBA" id="ARBA00011738"/>
    </source>
</evidence>
<comment type="catalytic activity">
    <reaction evidence="18">
        <text>L-kynurenine + 2-oxoglutarate = kynurenate + L-glutamate + H2O</text>
        <dbReference type="Rhea" id="RHEA:65560"/>
        <dbReference type="ChEBI" id="CHEBI:15377"/>
        <dbReference type="ChEBI" id="CHEBI:16810"/>
        <dbReference type="ChEBI" id="CHEBI:29985"/>
        <dbReference type="ChEBI" id="CHEBI:57959"/>
        <dbReference type="ChEBI" id="CHEBI:58454"/>
        <dbReference type="EC" id="2.6.1.7"/>
    </reaction>
    <physiologicalReaction direction="left-to-right" evidence="18">
        <dbReference type="Rhea" id="RHEA:65561"/>
    </physiologicalReaction>
</comment>
<dbReference type="GO" id="GO:0047315">
    <property type="term" value="F:kynurenine-glyoxylate transaminase activity"/>
    <property type="evidence" value="ECO:0007669"/>
    <property type="project" value="UniProtKB-EC"/>
</dbReference>
<evidence type="ECO:0000256" key="17">
    <source>
        <dbReference type="ARBA" id="ARBA00031600"/>
    </source>
</evidence>
<dbReference type="EC" id="2.6.1.7" evidence="5"/>
<dbReference type="GO" id="GO:0016212">
    <property type="term" value="F:kynurenine-oxoglutarate transaminase activity"/>
    <property type="evidence" value="ECO:0007669"/>
    <property type="project" value="UniProtKB-EC"/>
</dbReference>
<protein>
    <recommendedName>
        <fullName evidence="7">Kynurenine--oxoglutarate transaminase 3</fullName>
        <ecNumber evidence="6">2.6.1.63</ecNumber>
        <ecNumber evidence="5">2.6.1.7</ecNumber>
        <ecNumber evidence="4">4.4.1.13</ecNumber>
    </recommendedName>
    <alternativeName>
        <fullName evidence="17">Cysteine-S-conjugate beta-lyase 2</fullName>
    </alternativeName>
    <alternativeName>
        <fullName evidence="13">Kynurenine aminotransferase 3</fullName>
    </alternativeName>
    <alternativeName>
        <fullName evidence="14">Kynurenine aminotransferase III</fullName>
    </alternativeName>
    <alternativeName>
        <fullName evidence="15">Kynurenine--glyoxylate transaminase</fullName>
    </alternativeName>
    <alternativeName>
        <fullName evidence="16">Kynurenine--oxoglutarate transaminase III</fullName>
    </alternativeName>
</protein>
<keyword evidence="9" id="KW-0808">Transferase</keyword>
<gene>
    <name evidence="24" type="primary">KYAT3</name>
</gene>
<dbReference type="PANTHER" id="PTHR43807">
    <property type="entry name" value="FI04487P"/>
    <property type="match status" value="1"/>
</dbReference>
<comment type="function">
    <text evidence="22">Catalyzes the irreversible transamination of the L-tryptophan metabolite L-kynurenine to form kynurenic acid (KA), an intermediate in the tryptophan catabolic pathway which is also a broad spectrum antagonist of the three ionotropic excitatory amino acid receptors among others. May catalyze the beta-elimination of S-conjugates and Se-conjugates of L-(seleno)cysteine, resulting in the cleavage of the C-S or C-Se bond. Has transaminase activity towards L-kynurenine, tryptophan, phenylalanine, serine, cysteine, methionine, histidine, glutamine and asparagine with glyoxylate as an amino group acceptor (in vitro). Has lower activity with 2-oxoglutarate as amino group acceptor (in vitro).</text>
</comment>
<organism evidence="24 25">
    <name type="scientific">Astatotilapia calliptera</name>
    <name type="common">Eastern happy</name>
    <name type="synonym">Chromis callipterus</name>
    <dbReference type="NCBI Taxonomy" id="8154"/>
    <lineage>
        <taxon>Eukaryota</taxon>
        <taxon>Metazoa</taxon>
        <taxon>Chordata</taxon>
        <taxon>Craniata</taxon>
        <taxon>Vertebrata</taxon>
        <taxon>Euteleostomi</taxon>
        <taxon>Actinopterygii</taxon>
        <taxon>Neopterygii</taxon>
        <taxon>Teleostei</taxon>
        <taxon>Neoteleostei</taxon>
        <taxon>Acanthomorphata</taxon>
        <taxon>Ovalentaria</taxon>
        <taxon>Cichlomorphae</taxon>
        <taxon>Cichliformes</taxon>
        <taxon>Cichlidae</taxon>
        <taxon>African cichlids</taxon>
        <taxon>Pseudocrenilabrinae</taxon>
        <taxon>Haplochromini</taxon>
        <taxon>Astatotilapia</taxon>
    </lineage>
</organism>
<evidence type="ECO:0000256" key="2">
    <source>
        <dbReference type="ARBA" id="ARBA00007441"/>
    </source>
</evidence>
<evidence type="ECO:0000256" key="4">
    <source>
        <dbReference type="ARBA" id="ARBA00012224"/>
    </source>
</evidence>
<reference evidence="25" key="2">
    <citation type="submission" date="2023-03" db="EMBL/GenBank/DDBJ databases">
        <authorList>
            <consortium name="Wellcome Sanger Institute Data Sharing"/>
        </authorList>
    </citation>
    <scope>NUCLEOTIDE SEQUENCE [LARGE SCALE GENOMIC DNA]</scope>
</reference>
<dbReference type="AlphaFoldDB" id="A0AAX7V854"/>